<evidence type="ECO:0000313" key="3">
    <source>
        <dbReference type="EMBL" id="TFL03909.1"/>
    </source>
</evidence>
<dbReference type="EMBL" id="ML178819">
    <property type="protein sequence ID" value="TFL03909.1"/>
    <property type="molecule type" value="Genomic_DNA"/>
</dbReference>
<dbReference type="GO" id="GO:0016226">
    <property type="term" value="P:iron-sulfur cluster assembly"/>
    <property type="evidence" value="ECO:0007669"/>
    <property type="project" value="InterPro"/>
</dbReference>
<dbReference type="InterPro" id="IPR008011">
    <property type="entry name" value="Complex1_LYR_dom"/>
</dbReference>
<proteinExistence type="inferred from homology"/>
<organism evidence="3 4">
    <name type="scientific">Pterulicium gracile</name>
    <dbReference type="NCBI Taxonomy" id="1884261"/>
    <lineage>
        <taxon>Eukaryota</taxon>
        <taxon>Fungi</taxon>
        <taxon>Dikarya</taxon>
        <taxon>Basidiomycota</taxon>
        <taxon>Agaricomycotina</taxon>
        <taxon>Agaricomycetes</taxon>
        <taxon>Agaricomycetidae</taxon>
        <taxon>Agaricales</taxon>
        <taxon>Pleurotineae</taxon>
        <taxon>Pterulaceae</taxon>
        <taxon>Pterulicium</taxon>
    </lineage>
</organism>
<dbReference type="PANTHER" id="PTHR13166">
    <property type="entry name" value="PROTEIN C6ORF149"/>
    <property type="match status" value="1"/>
</dbReference>
<evidence type="ECO:0000256" key="1">
    <source>
        <dbReference type="ARBA" id="ARBA00009508"/>
    </source>
</evidence>
<dbReference type="InterPro" id="IPR045297">
    <property type="entry name" value="Complex1_LYR_LYRM4"/>
</dbReference>
<dbReference type="OrthoDB" id="275715at2759"/>
<comment type="similarity">
    <text evidence="1">Belongs to the complex I LYR family.</text>
</comment>
<reference evidence="3 4" key="1">
    <citation type="journal article" date="2019" name="Nat. Ecol. Evol.">
        <title>Megaphylogeny resolves global patterns of mushroom evolution.</title>
        <authorList>
            <person name="Varga T."/>
            <person name="Krizsan K."/>
            <person name="Foldi C."/>
            <person name="Dima B."/>
            <person name="Sanchez-Garcia M."/>
            <person name="Sanchez-Ramirez S."/>
            <person name="Szollosi G.J."/>
            <person name="Szarkandi J.G."/>
            <person name="Papp V."/>
            <person name="Albert L."/>
            <person name="Andreopoulos W."/>
            <person name="Angelini C."/>
            <person name="Antonin V."/>
            <person name="Barry K.W."/>
            <person name="Bougher N.L."/>
            <person name="Buchanan P."/>
            <person name="Buyck B."/>
            <person name="Bense V."/>
            <person name="Catcheside P."/>
            <person name="Chovatia M."/>
            <person name="Cooper J."/>
            <person name="Damon W."/>
            <person name="Desjardin D."/>
            <person name="Finy P."/>
            <person name="Geml J."/>
            <person name="Haridas S."/>
            <person name="Hughes K."/>
            <person name="Justo A."/>
            <person name="Karasinski D."/>
            <person name="Kautmanova I."/>
            <person name="Kiss B."/>
            <person name="Kocsube S."/>
            <person name="Kotiranta H."/>
            <person name="LaButti K.M."/>
            <person name="Lechner B.E."/>
            <person name="Liimatainen K."/>
            <person name="Lipzen A."/>
            <person name="Lukacs Z."/>
            <person name="Mihaltcheva S."/>
            <person name="Morgado L.N."/>
            <person name="Niskanen T."/>
            <person name="Noordeloos M.E."/>
            <person name="Ohm R.A."/>
            <person name="Ortiz-Santana B."/>
            <person name="Ovrebo C."/>
            <person name="Racz N."/>
            <person name="Riley R."/>
            <person name="Savchenko A."/>
            <person name="Shiryaev A."/>
            <person name="Soop K."/>
            <person name="Spirin V."/>
            <person name="Szebenyi C."/>
            <person name="Tomsovsky M."/>
            <person name="Tulloss R.E."/>
            <person name="Uehling J."/>
            <person name="Grigoriev I.V."/>
            <person name="Vagvolgyi C."/>
            <person name="Papp T."/>
            <person name="Martin F.M."/>
            <person name="Miettinen O."/>
            <person name="Hibbett D.S."/>
            <person name="Nagy L.G."/>
        </authorList>
    </citation>
    <scope>NUCLEOTIDE SEQUENCE [LARGE SCALE GENOMIC DNA]</scope>
    <source>
        <strain evidence="3 4">CBS 309.79</strain>
    </source>
</reference>
<dbReference type="STRING" id="1884261.A0A5C3QUA8"/>
<keyword evidence="4" id="KW-1185">Reference proteome</keyword>
<evidence type="ECO:0000313" key="4">
    <source>
        <dbReference type="Proteomes" id="UP000305067"/>
    </source>
</evidence>
<feature type="domain" description="Complex 1 LYR protein" evidence="2">
    <location>
        <begin position="9"/>
        <end position="65"/>
    </location>
</feature>
<dbReference type="Pfam" id="PF05347">
    <property type="entry name" value="Complex1_LYR"/>
    <property type="match status" value="1"/>
</dbReference>
<name>A0A5C3QUA8_9AGAR</name>
<dbReference type="InterPro" id="IPR051522">
    <property type="entry name" value="ISC_assembly_LYR"/>
</dbReference>
<dbReference type="Proteomes" id="UP000305067">
    <property type="component" value="Unassembled WGS sequence"/>
</dbReference>
<dbReference type="AlphaFoldDB" id="A0A5C3QUA8"/>
<dbReference type="GO" id="GO:1990221">
    <property type="term" value="C:L-cysteine desulfurase complex"/>
    <property type="evidence" value="ECO:0007669"/>
    <property type="project" value="TreeGrafter"/>
</dbReference>
<dbReference type="PANTHER" id="PTHR13166:SF7">
    <property type="entry name" value="LYR MOTIF-CONTAINING PROTEIN 4"/>
    <property type="match status" value="1"/>
</dbReference>
<protein>
    <recommendedName>
        <fullName evidence="2">Complex 1 LYR protein domain-containing protein</fullName>
    </recommendedName>
</protein>
<evidence type="ECO:0000259" key="2">
    <source>
        <dbReference type="Pfam" id="PF05347"/>
    </source>
</evidence>
<dbReference type="GO" id="GO:0005739">
    <property type="term" value="C:mitochondrion"/>
    <property type="evidence" value="ECO:0007669"/>
    <property type="project" value="TreeGrafter"/>
</dbReference>
<sequence>MATPPSRKTIISLYSTLLRTSNSFSSYNFRNYFIRQTKDRFRALQNESDPTKISAMYQDAVKDLAVLRRSAVVNQLYGGWKLVVEAKPQARLAESQSLERGNN</sequence>
<accession>A0A5C3QUA8</accession>
<gene>
    <name evidence="3" type="ORF">BDV98DRAFT_525598</name>
</gene>
<dbReference type="CDD" id="cd20264">
    <property type="entry name" value="Complex1_LYR_LYRM4"/>
    <property type="match status" value="1"/>
</dbReference>